<protein>
    <submittedName>
        <fullName evidence="1">Uncharacterized protein</fullName>
    </submittedName>
</protein>
<keyword evidence="2" id="KW-1185">Reference proteome</keyword>
<proteinExistence type="predicted"/>
<gene>
    <name evidence="1" type="ORF">K0M31_007282</name>
</gene>
<name>A0AA40GBC9_9HYME</name>
<evidence type="ECO:0000313" key="2">
    <source>
        <dbReference type="Proteomes" id="UP001177670"/>
    </source>
</evidence>
<dbReference type="AlphaFoldDB" id="A0AA40GBC9"/>
<sequence>MVADCSSILVAVVVIVAEVRSGRSSLQAPADGIIAGRPSRALQTICGKKGAASMASRENT</sequence>
<organism evidence="1 2">
    <name type="scientific">Melipona bicolor</name>
    <dbReference type="NCBI Taxonomy" id="60889"/>
    <lineage>
        <taxon>Eukaryota</taxon>
        <taxon>Metazoa</taxon>
        <taxon>Ecdysozoa</taxon>
        <taxon>Arthropoda</taxon>
        <taxon>Hexapoda</taxon>
        <taxon>Insecta</taxon>
        <taxon>Pterygota</taxon>
        <taxon>Neoptera</taxon>
        <taxon>Endopterygota</taxon>
        <taxon>Hymenoptera</taxon>
        <taxon>Apocrita</taxon>
        <taxon>Aculeata</taxon>
        <taxon>Apoidea</taxon>
        <taxon>Anthophila</taxon>
        <taxon>Apidae</taxon>
        <taxon>Melipona</taxon>
    </lineage>
</organism>
<dbReference type="EMBL" id="JAHYIQ010000002">
    <property type="protein sequence ID" value="KAK1134501.1"/>
    <property type="molecule type" value="Genomic_DNA"/>
</dbReference>
<evidence type="ECO:0000313" key="1">
    <source>
        <dbReference type="EMBL" id="KAK1134501.1"/>
    </source>
</evidence>
<reference evidence="1" key="1">
    <citation type="submission" date="2021-10" db="EMBL/GenBank/DDBJ databases">
        <title>Melipona bicolor Genome sequencing and assembly.</title>
        <authorList>
            <person name="Araujo N.S."/>
            <person name="Arias M.C."/>
        </authorList>
    </citation>
    <scope>NUCLEOTIDE SEQUENCE</scope>
    <source>
        <strain evidence="1">USP_2M_L1-L4_2017</strain>
        <tissue evidence="1">Whole body</tissue>
    </source>
</reference>
<comment type="caution">
    <text evidence="1">The sequence shown here is derived from an EMBL/GenBank/DDBJ whole genome shotgun (WGS) entry which is preliminary data.</text>
</comment>
<accession>A0AA40GBC9</accession>
<dbReference type="Proteomes" id="UP001177670">
    <property type="component" value="Unassembled WGS sequence"/>
</dbReference>